<dbReference type="AlphaFoldDB" id="A0A1H4K3H4"/>
<keyword evidence="2" id="KW-1185">Reference proteome</keyword>
<evidence type="ECO:0000313" key="2">
    <source>
        <dbReference type="Proteomes" id="UP000182652"/>
    </source>
</evidence>
<dbReference type="Proteomes" id="UP000182652">
    <property type="component" value="Unassembled WGS sequence"/>
</dbReference>
<proteinExistence type="predicted"/>
<evidence type="ECO:0000313" key="1">
    <source>
        <dbReference type="EMBL" id="SEB53074.1"/>
    </source>
</evidence>
<dbReference type="EMBL" id="FNSN01000003">
    <property type="protein sequence ID" value="SEB53074.1"/>
    <property type="molecule type" value="Genomic_DNA"/>
</dbReference>
<name>A0A1H4K3H4_9MICC</name>
<sequence length="30" mass="3276">MNITKITALYTDAHMVGGVAASRTWLRRAA</sequence>
<organism evidence="1 2">
    <name type="scientific">Arthrobacter woluwensis</name>
    <dbReference type="NCBI Taxonomy" id="156980"/>
    <lineage>
        <taxon>Bacteria</taxon>
        <taxon>Bacillati</taxon>
        <taxon>Actinomycetota</taxon>
        <taxon>Actinomycetes</taxon>
        <taxon>Micrococcales</taxon>
        <taxon>Micrococcaceae</taxon>
        <taxon>Arthrobacter</taxon>
    </lineage>
</organism>
<reference evidence="1 2" key="1">
    <citation type="submission" date="2016-10" db="EMBL/GenBank/DDBJ databases">
        <authorList>
            <person name="de Groot N.N."/>
        </authorList>
    </citation>
    <scope>NUCLEOTIDE SEQUENCE [LARGE SCALE GENOMIC DNA]</scope>
    <source>
        <strain evidence="1 2">DSM 10495</strain>
    </source>
</reference>
<gene>
    <name evidence="1" type="ORF">SAMN04489745_0502</name>
</gene>
<protein>
    <submittedName>
        <fullName evidence="1">Uncharacterized protein</fullName>
    </submittedName>
</protein>
<accession>A0A1H4K3H4</accession>